<keyword evidence="2" id="KW-0732">Signal</keyword>
<dbReference type="InterPro" id="IPR030678">
    <property type="entry name" value="Peptide/Ni-bd"/>
</dbReference>
<keyword evidence="5" id="KW-1185">Reference proteome</keyword>
<dbReference type="CDD" id="cd08503">
    <property type="entry name" value="PBP2_NikA_DppA_OppA_like_17"/>
    <property type="match status" value="1"/>
</dbReference>
<dbReference type="Proteomes" id="UP000001962">
    <property type="component" value="Chromosome"/>
</dbReference>
<reference evidence="5" key="1">
    <citation type="submission" date="2006-08" db="EMBL/GenBank/DDBJ databases">
        <title>Complete sequence of Alkalilimnicola ehrilichei MLHE-1.</title>
        <authorList>
            <person name="Copeland A."/>
            <person name="Lucas S."/>
            <person name="Lapidus A."/>
            <person name="Barry K."/>
            <person name="Detter J.C."/>
            <person name="Glavina del Rio T."/>
            <person name="Hammon N."/>
            <person name="Israni S."/>
            <person name="Dalin E."/>
            <person name="Tice H."/>
            <person name="Pitluck S."/>
            <person name="Sims D."/>
            <person name="Brettin T."/>
            <person name="Bruce D."/>
            <person name="Han C."/>
            <person name="Tapia R."/>
            <person name="Gilna P."/>
            <person name="Schmutz J."/>
            <person name="Larimer F."/>
            <person name="Land M."/>
            <person name="Hauser L."/>
            <person name="Kyrpides N."/>
            <person name="Mikhailova N."/>
            <person name="Oremland R.S."/>
            <person name="Hoeft S.E."/>
            <person name="Switzer-Blum J."/>
            <person name="Kulp T."/>
            <person name="King G."/>
            <person name="Tabita R."/>
            <person name="Witte B."/>
            <person name="Santini J.M."/>
            <person name="Basu P."/>
            <person name="Hollibaugh J.T."/>
            <person name="Xie G."/>
            <person name="Stolz J.F."/>
            <person name="Richardson P."/>
        </authorList>
    </citation>
    <scope>NUCLEOTIDE SEQUENCE [LARGE SCALE GENOMIC DNA]</scope>
    <source>
        <strain evidence="5">ATCC BAA-1101 / DSM 17681 / MLHE-1</strain>
    </source>
</reference>
<dbReference type="Gene3D" id="3.90.76.10">
    <property type="entry name" value="Dipeptide-binding Protein, Domain 1"/>
    <property type="match status" value="1"/>
</dbReference>
<name>Q0A9P9_ALKEH</name>
<dbReference type="InterPro" id="IPR000914">
    <property type="entry name" value="SBP_5_dom"/>
</dbReference>
<dbReference type="InterPro" id="IPR006311">
    <property type="entry name" value="TAT_signal"/>
</dbReference>
<dbReference type="Pfam" id="PF00496">
    <property type="entry name" value="SBP_bac_5"/>
    <property type="match status" value="1"/>
</dbReference>
<evidence type="ECO:0000259" key="3">
    <source>
        <dbReference type="Pfam" id="PF00496"/>
    </source>
</evidence>
<sequence>MRRKPATALSTIDLRRRRLLQTLGIGGAAAGLGGLPWLTAPGALAGEPRHGGTLRVALPQAATINPLRMSAGGAIAVVQQVAEYLVRVDEHLNLQPALATDWETPDEGRTWVFRLREGVKFNDGRPLEADDVVASFRRLVDPDVASVARSQLDFLPPEGISADDRHTVRFELSRPIGAFPYYTQIYNAVILPRDHDGDLASNPVGTGPFLLTHYQAREEAVLERNPDYWDAPRPYLDRVRMAMYDGDQPQVLALRGNAADMMLFASYMNARPLLDNEEINLLSARSTQHRQLAMRCDQPPFEDVRLRRAVALALGRESMVNNLIGGYGEPGNDHPVAPLYPDAADIDLARREPDLERAQALLAEAGVPNGFQIDLHIGRLAELPQYGVLVERMLNPIGIRVNLRVEPLNTYYEHWTKVNFGLTDWVGRAVPEQILAAAFRGGADWNAPHWRDDEFDAALSELEAATDPARRRQLTATLAGKLHEEVPAAITYFTQALRPVRRRVQGLRADNANYLDLTRAWLA</sequence>
<gene>
    <name evidence="4" type="ordered locus">Mlg_1086</name>
</gene>
<dbReference type="GO" id="GO:1904680">
    <property type="term" value="F:peptide transmembrane transporter activity"/>
    <property type="evidence" value="ECO:0007669"/>
    <property type="project" value="TreeGrafter"/>
</dbReference>
<dbReference type="AlphaFoldDB" id="Q0A9P9"/>
<accession>Q0A9P9</accession>
<evidence type="ECO:0000256" key="2">
    <source>
        <dbReference type="ARBA" id="ARBA00022729"/>
    </source>
</evidence>
<protein>
    <submittedName>
        <fullName evidence="4">Extracellular solute-binding protein, family 5</fullName>
    </submittedName>
</protein>
<evidence type="ECO:0000313" key="5">
    <source>
        <dbReference type="Proteomes" id="UP000001962"/>
    </source>
</evidence>
<dbReference type="GO" id="GO:0030288">
    <property type="term" value="C:outer membrane-bounded periplasmic space"/>
    <property type="evidence" value="ECO:0007669"/>
    <property type="project" value="UniProtKB-ARBA"/>
</dbReference>
<dbReference type="PIRSF" id="PIRSF002741">
    <property type="entry name" value="MppA"/>
    <property type="match status" value="1"/>
</dbReference>
<feature type="domain" description="Solute-binding protein family 5" evidence="3">
    <location>
        <begin position="94"/>
        <end position="441"/>
    </location>
</feature>
<dbReference type="GO" id="GO:0015833">
    <property type="term" value="P:peptide transport"/>
    <property type="evidence" value="ECO:0007669"/>
    <property type="project" value="TreeGrafter"/>
</dbReference>
<dbReference type="eggNOG" id="COG0747">
    <property type="taxonomic scope" value="Bacteria"/>
</dbReference>
<dbReference type="EMBL" id="CP000453">
    <property type="protein sequence ID" value="ABI56438.1"/>
    <property type="molecule type" value="Genomic_DNA"/>
</dbReference>
<dbReference type="InterPro" id="IPR039424">
    <property type="entry name" value="SBP_5"/>
</dbReference>
<dbReference type="Gene3D" id="3.40.190.10">
    <property type="entry name" value="Periplasmic binding protein-like II"/>
    <property type="match status" value="1"/>
</dbReference>
<comment type="similarity">
    <text evidence="1">Belongs to the bacterial solute-binding protein 5 family.</text>
</comment>
<dbReference type="PROSITE" id="PS51318">
    <property type="entry name" value="TAT"/>
    <property type="match status" value="1"/>
</dbReference>
<dbReference type="Gene3D" id="3.10.105.10">
    <property type="entry name" value="Dipeptide-binding Protein, Domain 3"/>
    <property type="match status" value="1"/>
</dbReference>
<dbReference type="HOGENOM" id="CLU_017028_7_4_6"/>
<proteinExistence type="inferred from homology"/>
<dbReference type="InterPro" id="IPR023765">
    <property type="entry name" value="SBP_5_CS"/>
</dbReference>
<dbReference type="PROSITE" id="PS01040">
    <property type="entry name" value="SBP_BACTERIAL_5"/>
    <property type="match status" value="1"/>
</dbReference>
<dbReference type="GO" id="GO:0043190">
    <property type="term" value="C:ATP-binding cassette (ABC) transporter complex"/>
    <property type="evidence" value="ECO:0007669"/>
    <property type="project" value="InterPro"/>
</dbReference>
<dbReference type="OrthoDB" id="9801912at2"/>
<dbReference type="RefSeq" id="WP_011628833.1">
    <property type="nucleotide sequence ID" value="NC_008340.1"/>
</dbReference>
<dbReference type="SUPFAM" id="SSF53850">
    <property type="entry name" value="Periplasmic binding protein-like II"/>
    <property type="match status" value="1"/>
</dbReference>
<organism evidence="4 5">
    <name type="scientific">Alkalilimnicola ehrlichii (strain ATCC BAA-1101 / DSM 17681 / MLHE-1)</name>
    <dbReference type="NCBI Taxonomy" id="187272"/>
    <lineage>
        <taxon>Bacteria</taxon>
        <taxon>Pseudomonadati</taxon>
        <taxon>Pseudomonadota</taxon>
        <taxon>Gammaproteobacteria</taxon>
        <taxon>Chromatiales</taxon>
        <taxon>Ectothiorhodospiraceae</taxon>
        <taxon>Alkalilimnicola</taxon>
    </lineage>
</organism>
<dbReference type="KEGG" id="aeh:Mlg_1086"/>
<dbReference type="PANTHER" id="PTHR30290">
    <property type="entry name" value="PERIPLASMIC BINDING COMPONENT OF ABC TRANSPORTER"/>
    <property type="match status" value="1"/>
</dbReference>
<evidence type="ECO:0000313" key="4">
    <source>
        <dbReference type="EMBL" id="ABI56438.1"/>
    </source>
</evidence>
<evidence type="ECO:0000256" key="1">
    <source>
        <dbReference type="ARBA" id="ARBA00005695"/>
    </source>
</evidence>
<dbReference type="PANTHER" id="PTHR30290:SF38">
    <property type="entry name" value="D,D-DIPEPTIDE-BINDING PERIPLASMIC PROTEIN DDPA-RELATED"/>
    <property type="match status" value="1"/>
</dbReference>